<keyword evidence="2" id="KW-1185">Reference proteome</keyword>
<reference evidence="1 2" key="1">
    <citation type="journal article" date="2007" name="DNA Res.">
        <title>Complete genomic structure of the bloom-forming toxic cyanobacterium Microcystis aeruginosa NIES-843.</title>
        <authorList>
            <person name="Kaneko T."/>
            <person name="Nakajima N."/>
            <person name="Okamoto S."/>
            <person name="Suzuki I."/>
            <person name="Tanabe Y."/>
            <person name="Tamaoki M."/>
            <person name="Nakamura Y."/>
            <person name="Kasai F."/>
            <person name="Watanabe A."/>
            <person name="Kawashima K."/>
            <person name="Kishida Y."/>
            <person name="Ono A."/>
            <person name="Shimizu Y."/>
            <person name="Takahashi C."/>
            <person name="Minami C."/>
            <person name="Fujishiro T."/>
            <person name="Kohara M."/>
            <person name="Katoh M."/>
            <person name="Nakazaki N."/>
            <person name="Nakayama S."/>
            <person name="Yamada M."/>
            <person name="Tabata S."/>
            <person name="Watanabe M.M."/>
        </authorList>
    </citation>
    <scope>NUCLEOTIDE SEQUENCE [LARGE SCALE GENOMIC DNA]</scope>
    <source>
        <strain evidence="2">NIES-843 / IAM M-247</strain>
    </source>
</reference>
<dbReference type="PaxDb" id="449447-MAE_44450"/>
<dbReference type="HOGENOM" id="CLU_3009254_0_0_3"/>
<dbReference type="AlphaFoldDB" id="B0JTG4"/>
<accession>B0JTG4</accession>
<dbReference type="EnsemblBacteria" id="BAG04267">
    <property type="protein sequence ID" value="BAG04267"/>
    <property type="gene ID" value="MAE_44450"/>
</dbReference>
<organism evidence="1 2">
    <name type="scientific">Microcystis aeruginosa (strain NIES-843 / IAM M-2473)</name>
    <dbReference type="NCBI Taxonomy" id="449447"/>
    <lineage>
        <taxon>Bacteria</taxon>
        <taxon>Bacillati</taxon>
        <taxon>Cyanobacteriota</taxon>
        <taxon>Cyanophyceae</taxon>
        <taxon>Oscillatoriophycideae</taxon>
        <taxon>Chroococcales</taxon>
        <taxon>Microcystaceae</taxon>
        <taxon>Microcystis</taxon>
    </lineage>
</organism>
<dbReference type="KEGG" id="mar:MAE_44450"/>
<dbReference type="EMBL" id="AP009552">
    <property type="protein sequence ID" value="BAG04267.1"/>
    <property type="molecule type" value="Genomic_DNA"/>
</dbReference>
<dbReference type="Proteomes" id="UP000001510">
    <property type="component" value="Chromosome"/>
</dbReference>
<proteinExistence type="predicted"/>
<protein>
    <submittedName>
        <fullName evidence="1">Uncharacterized protein</fullName>
    </submittedName>
</protein>
<name>B0JTG4_MICAN</name>
<evidence type="ECO:0000313" key="1">
    <source>
        <dbReference type="EMBL" id="BAG04267.1"/>
    </source>
</evidence>
<gene>
    <name evidence="1" type="ordered locus">MAE_44450</name>
</gene>
<evidence type="ECO:0000313" key="2">
    <source>
        <dbReference type="Proteomes" id="UP000001510"/>
    </source>
</evidence>
<sequence length="56" mass="6777">MSQGLKNFKPVFMLGQKKGRKSLEIDKENEEKERTLSLVEEREKKTLLHRWYLREA</sequence>